<dbReference type="PIRSF" id="PIRSF026649">
    <property type="entry name" value="MsbB"/>
    <property type="match status" value="1"/>
</dbReference>
<evidence type="ECO:0000256" key="6">
    <source>
        <dbReference type="ARBA" id="ARBA00023315"/>
    </source>
</evidence>
<comment type="subcellular location">
    <subcellularLocation>
        <location evidence="1">Cell inner membrane</location>
    </subcellularLocation>
</comment>
<accession>A0ABW2QIF2</accession>
<name>A0ABW2QIF2_9BURK</name>
<sequence>MLSRFAIVVMRLLAFLPLVWVRALGRWLGLALHALAKRRRRIALTNLRLCFPERTEMEREAIVRQNFVYFMQAWLDRSWLWHAPREVLESRFKRVGDWGVFQGEAPTIVFAPHFYGLDAGAMALAMAADRRFTTIYTTQVNRAVDEWMKVGRARFGDVSLLNRDDGVKPIVSSLRKGGLLYLLPDMNFGPEESIFVPFYGVPTATVPSLSRFARLGRAKVVPLVTRITPSGYEIEAMPVWVGFPSDGVEADTALMNARLQTWIDQAPDQYWWVHKRFKTRPPGEPSVYGGRD</sequence>
<dbReference type="CDD" id="cd07984">
    <property type="entry name" value="LPLAT_LABLAT-like"/>
    <property type="match status" value="1"/>
</dbReference>
<evidence type="ECO:0000256" key="1">
    <source>
        <dbReference type="ARBA" id="ARBA00004533"/>
    </source>
</evidence>
<evidence type="ECO:0000313" key="7">
    <source>
        <dbReference type="EMBL" id="MFC7407827.1"/>
    </source>
</evidence>
<dbReference type="Pfam" id="PF03279">
    <property type="entry name" value="Lip_A_acyltrans"/>
    <property type="match status" value="1"/>
</dbReference>
<keyword evidence="2" id="KW-1003">Cell membrane</keyword>
<dbReference type="PANTHER" id="PTHR30606:SF9">
    <property type="entry name" value="LIPID A BIOSYNTHESIS LAUROYLTRANSFERASE"/>
    <property type="match status" value="1"/>
</dbReference>
<keyword evidence="3" id="KW-0997">Cell inner membrane</keyword>
<keyword evidence="6 7" id="KW-0012">Acyltransferase</keyword>
<evidence type="ECO:0000256" key="5">
    <source>
        <dbReference type="ARBA" id="ARBA00023136"/>
    </source>
</evidence>
<evidence type="ECO:0000256" key="4">
    <source>
        <dbReference type="ARBA" id="ARBA00022679"/>
    </source>
</evidence>
<proteinExistence type="predicted"/>
<keyword evidence="4" id="KW-0808">Transferase</keyword>
<keyword evidence="5" id="KW-0472">Membrane</keyword>
<dbReference type="RefSeq" id="WP_382219663.1">
    <property type="nucleotide sequence ID" value="NZ_JBHTCA010000002.1"/>
</dbReference>
<dbReference type="GO" id="GO:0016746">
    <property type="term" value="F:acyltransferase activity"/>
    <property type="evidence" value="ECO:0007669"/>
    <property type="project" value="UniProtKB-KW"/>
</dbReference>
<gene>
    <name evidence="7" type="ORF">ACFQPB_03020</name>
</gene>
<evidence type="ECO:0000256" key="2">
    <source>
        <dbReference type="ARBA" id="ARBA00022475"/>
    </source>
</evidence>
<dbReference type="PANTHER" id="PTHR30606">
    <property type="entry name" value="LIPID A BIOSYNTHESIS LAUROYL ACYLTRANSFERASE"/>
    <property type="match status" value="1"/>
</dbReference>
<organism evidence="7 8">
    <name type="scientific">Hydrogenophaga atypica</name>
    <dbReference type="NCBI Taxonomy" id="249409"/>
    <lineage>
        <taxon>Bacteria</taxon>
        <taxon>Pseudomonadati</taxon>
        <taxon>Pseudomonadota</taxon>
        <taxon>Betaproteobacteria</taxon>
        <taxon>Burkholderiales</taxon>
        <taxon>Comamonadaceae</taxon>
        <taxon>Hydrogenophaga</taxon>
    </lineage>
</organism>
<dbReference type="EMBL" id="JBHTCA010000002">
    <property type="protein sequence ID" value="MFC7407827.1"/>
    <property type="molecule type" value="Genomic_DNA"/>
</dbReference>
<dbReference type="InterPro" id="IPR004960">
    <property type="entry name" value="LipA_acyltrans"/>
</dbReference>
<reference evidence="8" key="1">
    <citation type="journal article" date="2019" name="Int. J. Syst. Evol. Microbiol.">
        <title>The Global Catalogue of Microorganisms (GCM) 10K type strain sequencing project: providing services to taxonomists for standard genome sequencing and annotation.</title>
        <authorList>
            <consortium name="The Broad Institute Genomics Platform"/>
            <consortium name="The Broad Institute Genome Sequencing Center for Infectious Disease"/>
            <person name="Wu L."/>
            <person name="Ma J."/>
        </authorList>
    </citation>
    <scope>NUCLEOTIDE SEQUENCE [LARGE SCALE GENOMIC DNA]</scope>
    <source>
        <strain evidence="8">CGMCC 1.12371</strain>
    </source>
</reference>
<evidence type="ECO:0000256" key="3">
    <source>
        <dbReference type="ARBA" id="ARBA00022519"/>
    </source>
</evidence>
<comment type="caution">
    <text evidence="7">The sequence shown here is derived from an EMBL/GenBank/DDBJ whole genome shotgun (WGS) entry which is preliminary data.</text>
</comment>
<evidence type="ECO:0000313" key="8">
    <source>
        <dbReference type="Proteomes" id="UP001596501"/>
    </source>
</evidence>
<dbReference type="Proteomes" id="UP001596501">
    <property type="component" value="Unassembled WGS sequence"/>
</dbReference>
<keyword evidence="8" id="KW-1185">Reference proteome</keyword>
<protein>
    <submittedName>
        <fullName evidence="7">Lysophospholipid acyltransferase family protein</fullName>
    </submittedName>
</protein>